<keyword evidence="1" id="KW-1185">Reference proteome</keyword>
<evidence type="ECO:0000313" key="2">
    <source>
        <dbReference type="WBParaSite" id="Hba_11746"/>
    </source>
</evidence>
<dbReference type="Proteomes" id="UP000095283">
    <property type="component" value="Unplaced"/>
</dbReference>
<accession>A0A1I7X2N2</accession>
<dbReference type="WBParaSite" id="Hba_11746">
    <property type="protein sequence ID" value="Hba_11746"/>
    <property type="gene ID" value="Hba_11746"/>
</dbReference>
<sequence>MNNKNLGRMTRVVIPADARRSLERSRSAVRQKNTNTNNKDISRRPFEITLAVLGATKPVLTYS</sequence>
<dbReference type="AlphaFoldDB" id="A0A1I7X2N2"/>
<organism evidence="1 2">
    <name type="scientific">Heterorhabditis bacteriophora</name>
    <name type="common">Entomopathogenic nematode worm</name>
    <dbReference type="NCBI Taxonomy" id="37862"/>
    <lineage>
        <taxon>Eukaryota</taxon>
        <taxon>Metazoa</taxon>
        <taxon>Ecdysozoa</taxon>
        <taxon>Nematoda</taxon>
        <taxon>Chromadorea</taxon>
        <taxon>Rhabditida</taxon>
        <taxon>Rhabditina</taxon>
        <taxon>Rhabditomorpha</taxon>
        <taxon>Strongyloidea</taxon>
        <taxon>Heterorhabditidae</taxon>
        <taxon>Heterorhabditis</taxon>
    </lineage>
</organism>
<evidence type="ECO:0000313" key="1">
    <source>
        <dbReference type="Proteomes" id="UP000095283"/>
    </source>
</evidence>
<protein>
    <submittedName>
        <fullName evidence="2">Kinesin motor domain-containing protein</fullName>
    </submittedName>
</protein>
<name>A0A1I7X2N2_HETBA</name>
<reference evidence="2" key="1">
    <citation type="submission" date="2016-11" db="UniProtKB">
        <authorList>
            <consortium name="WormBaseParasite"/>
        </authorList>
    </citation>
    <scope>IDENTIFICATION</scope>
</reference>
<proteinExistence type="predicted"/>